<feature type="transmembrane region" description="Helical" evidence="6">
    <location>
        <begin position="140"/>
        <end position="159"/>
    </location>
</feature>
<accession>A0A212L1T2</accession>
<evidence type="ECO:0000256" key="2">
    <source>
        <dbReference type="ARBA" id="ARBA00022475"/>
    </source>
</evidence>
<evidence type="ECO:0000256" key="4">
    <source>
        <dbReference type="ARBA" id="ARBA00022989"/>
    </source>
</evidence>
<feature type="domain" description="EamA" evidence="7">
    <location>
        <begin position="169"/>
        <end position="300"/>
    </location>
</feature>
<evidence type="ECO:0000256" key="1">
    <source>
        <dbReference type="ARBA" id="ARBA00004651"/>
    </source>
</evidence>
<dbReference type="Pfam" id="PF00892">
    <property type="entry name" value="EamA"/>
    <property type="match status" value="2"/>
</dbReference>
<feature type="transmembrane region" description="Helical" evidence="6">
    <location>
        <begin position="259"/>
        <end position="277"/>
    </location>
</feature>
<protein>
    <recommendedName>
        <fullName evidence="7">EamA domain-containing protein</fullName>
    </recommendedName>
</protein>
<keyword evidence="4 6" id="KW-1133">Transmembrane helix</keyword>
<feature type="transmembrane region" description="Helical" evidence="6">
    <location>
        <begin position="115"/>
        <end position="133"/>
    </location>
</feature>
<organism evidence="8">
    <name type="scientific">uncultured Desulfovibrio sp</name>
    <dbReference type="NCBI Taxonomy" id="167968"/>
    <lineage>
        <taxon>Bacteria</taxon>
        <taxon>Pseudomonadati</taxon>
        <taxon>Thermodesulfobacteriota</taxon>
        <taxon>Desulfovibrionia</taxon>
        <taxon>Desulfovibrionales</taxon>
        <taxon>Desulfovibrionaceae</taxon>
        <taxon>Desulfovibrio</taxon>
        <taxon>environmental samples</taxon>
    </lineage>
</organism>
<evidence type="ECO:0000313" key="8">
    <source>
        <dbReference type="EMBL" id="SCM71524.1"/>
    </source>
</evidence>
<feature type="transmembrane region" description="Helical" evidence="6">
    <location>
        <begin position="199"/>
        <end position="219"/>
    </location>
</feature>
<evidence type="ECO:0000256" key="3">
    <source>
        <dbReference type="ARBA" id="ARBA00022692"/>
    </source>
</evidence>
<dbReference type="InterPro" id="IPR000620">
    <property type="entry name" value="EamA_dom"/>
</dbReference>
<dbReference type="PANTHER" id="PTHR42920">
    <property type="entry name" value="OS03G0707200 PROTEIN-RELATED"/>
    <property type="match status" value="1"/>
</dbReference>
<feature type="transmembrane region" description="Helical" evidence="6">
    <location>
        <begin position="225"/>
        <end position="247"/>
    </location>
</feature>
<sequence length="313" mass="33117">MLFAPALLTRGQVFSIMRDKRFFQLSQGEWALVGVTMIWGTTFLIIRNALDVTGPLFFVGLRFGSAALALLAISLPILRGLTLHELFAGFLIGLSLLGGYALQSYGLVTISASKSAFITAFYVPAVPVLQWLFMRHRPSAMAWLGVGCALVGLILLAGPDGVSLGFGAGEMLTLLGAVACALEILFIGYFAGSVNVRRVTVVQVTVTSILSFSLMPIVGEPVPGFSWLLVCSACGLGVATALIQLVMNWAQKTISPTRATLIYAGEPVWAAIFGRMAGERLPLLSLVGGALVVAGVLISSARPRRGKKEKAAS</sequence>
<feature type="domain" description="EamA" evidence="7">
    <location>
        <begin position="28"/>
        <end position="156"/>
    </location>
</feature>
<keyword evidence="2" id="KW-1003">Cell membrane</keyword>
<evidence type="ECO:0000259" key="7">
    <source>
        <dbReference type="Pfam" id="PF00892"/>
    </source>
</evidence>
<dbReference type="InterPro" id="IPR037185">
    <property type="entry name" value="EmrE-like"/>
</dbReference>
<evidence type="ECO:0000256" key="5">
    <source>
        <dbReference type="ARBA" id="ARBA00023136"/>
    </source>
</evidence>
<comment type="subcellular location">
    <subcellularLocation>
        <location evidence="1">Cell membrane</location>
        <topology evidence="1">Multi-pass membrane protein</topology>
    </subcellularLocation>
</comment>
<keyword evidence="5 6" id="KW-0472">Membrane</keyword>
<evidence type="ECO:0000256" key="6">
    <source>
        <dbReference type="SAM" id="Phobius"/>
    </source>
</evidence>
<keyword evidence="3 6" id="KW-0812">Transmembrane</keyword>
<feature type="transmembrane region" description="Helical" evidence="6">
    <location>
        <begin position="56"/>
        <end position="78"/>
    </location>
</feature>
<dbReference type="PANTHER" id="PTHR42920:SF5">
    <property type="entry name" value="EAMA DOMAIN-CONTAINING PROTEIN"/>
    <property type="match status" value="1"/>
</dbReference>
<feature type="transmembrane region" description="Helical" evidence="6">
    <location>
        <begin position="283"/>
        <end position="301"/>
    </location>
</feature>
<name>A0A212L1T2_9BACT</name>
<gene>
    <name evidence="8" type="ORF">KL86DES1_20028</name>
</gene>
<dbReference type="EMBL" id="FMJC01000002">
    <property type="protein sequence ID" value="SCM71524.1"/>
    <property type="molecule type" value="Genomic_DNA"/>
</dbReference>
<proteinExistence type="predicted"/>
<reference evidence="8" key="1">
    <citation type="submission" date="2016-08" db="EMBL/GenBank/DDBJ databases">
        <authorList>
            <person name="Seilhamer J.J."/>
        </authorList>
    </citation>
    <scope>NUCLEOTIDE SEQUENCE</scope>
    <source>
        <strain evidence="8">86-1</strain>
    </source>
</reference>
<dbReference type="GO" id="GO:0005886">
    <property type="term" value="C:plasma membrane"/>
    <property type="evidence" value="ECO:0007669"/>
    <property type="project" value="UniProtKB-SubCell"/>
</dbReference>
<dbReference type="SUPFAM" id="SSF103481">
    <property type="entry name" value="Multidrug resistance efflux transporter EmrE"/>
    <property type="match status" value="2"/>
</dbReference>
<feature type="transmembrane region" description="Helical" evidence="6">
    <location>
        <begin position="171"/>
        <end position="192"/>
    </location>
</feature>
<feature type="transmembrane region" description="Helical" evidence="6">
    <location>
        <begin position="30"/>
        <end position="50"/>
    </location>
</feature>
<dbReference type="InterPro" id="IPR051258">
    <property type="entry name" value="Diverse_Substrate_Transporter"/>
</dbReference>
<dbReference type="AlphaFoldDB" id="A0A212L1T2"/>
<feature type="transmembrane region" description="Helical" evidence="6">
    <location>
        <begin position="85"/>
        <end position="103"/>
    </location>
</feature>